<evidence type="ECO:0000313" key="8">
    <source>
        <dbReference type="EMBL" id="AYB30588.1"/>
    </source>
</evidence>
<comment type="similarity">
    <text evidence="2">Belongs to the DoxX family.</text>
</comment>
<protein>
    <submittedName>
        <fullName evidence="8">DoxX family protein</fullName>
    </submittedName>
</protein>
<sequence length="131" mass="13795">MKNFPFLSASQAVILLRVIVALLLIIHGVTRILHDGVGGFGGFLDSQGIPAGTVVAWGITLFEIAGGLLMALGRYTRWIAAAFALELTMGILLVHAKNGWFVVGGGSNGVEYSVLLITCMIVIAAQSKGRN</sequence>
<keyword evidence="6 7" id="KW-0472">Membrane</keyword>
<evidence type="ECO:0000256" key="7">
    <source>
        <dbReference type="SAM" id="Phobius"/>
    </source>
</evidence>
<dbReference type="Proteomes" id="UP000266183">
    <property type="component" value="Chromosome"/>
</dbReference>
<dbReference type="Pfam" id="PF07681">
    <property type="entry name" value="DoxX"/>
    <property type="match status" value="1"/>
</dbReference>
<keyword evidence="4 7" id="KW-0812">Transmembrane</keyword>
<comment type="subcellular location">
    <subcellularLocation>
        <location evidence="1">Cell membrane</location>
        <topology evidence="1">Multi-pass membrane protein</topology>
    </subcellularLocation>
</comment>
<dbReference type="InterPro" id="IPR051907">
    <property type="entry name" value="DoxX-like_oxidoreductase"/>
</dbReference>
<name>A0A385SNM4_9BACT</name>
<evidence type="ECO:0000256" key="2">
    <source>
        <dbReference type="ARBA" id="ARBA00006679"/>
    </source>
</evidence>
<dbReference type="GO" id="GO:0005886">
    <property type="term" value="C:plasma membrane"/>
    <property type="evidence" value="ECO:0007669"/>
    <property type="project" value="UniProtKB-SubCell"/>
</dbReference>
<keyword evidence="3" id="KW-1003">Cell membrane</keyword>
<evidence type="ECO:0000313" key="9">
    <source>
        <dbReference type="Proteomes" id="UP000266183"/>
    </source>
</evidence>
<gene>
    <name evidence="8" type="ORF">D4L85_08355</name>
</gene>
<feature type="transmembrane region" description="Helical" evidence="7">
    <location>
        <begin position="109"/>
        <end position="125"/>
    </location>
</feature>
<keyword evidence="5 7" id="KW-1133">Transmembrane helix</keyword>
<dbReference type="PANTHER" id="PTHR33452:SF1">
    <property type="entry name" value="INNER MEMBRANE PROTEIN YPHA-RELATED"/>
    <property type="match status" value="1"/>
</dbReference>
<dbReference type="InterPro" id="IPR032808">
    <property type="entry name" value="DoxX"/>
</dbReference>
<accession>A0A385SNM4</accession>
<evidence type="ECO:0000256" key="1">
    <source>
        <dbReference type="ARBA" id="ARBA00004651"/>
    </source>
</evidence>
<evidence type="ECO:0000256" key="5">
    <source>
        <dbReference type="ARBA" id="ARBA00022989"/>
    </source>
</evidence>
<organism evidence="8 9">
    <name type="scientific">Chryseolinea soli</name>
    <dbReference type="NCBI Taxonomy" id="2321403"/>
    <lineage>
        <taxon>Bacteria</taxon>
        <taxon>Pseudomonadati</taxon>
        <taxon>Bacteroidota</taxon>
        <taxon>Cytophagia</taxon>
        <taxon>Cytophagales</taxon>
        <taxon>Fulvivirgaceae</taxon>
        <taxon>Chryseolinea</taxon>
    </lineage>
</organism>
<dbReference type="AlphaFoldDB" id="A0A385SNM4"/>
<feature type="transmembrane region" description="Helical" evidence="7">
    <location>
        <begin position="54"/>
        <end position="72"/>
    </location>
</feature>
<proteinExistence type="inferred from homology"/>
<keyword evidence="9" id="KW-1185">Reference proteome</keyword>
<feature type="transmembrane region" description="Helical" evidence="7">
    <location>
        <begin position="79"/>
        <end position="97"/>
    </location>
</feature>
<dbReference type="RefSeq" id="WP_119753893.1">
    <property type="nucleotide sequence ID" value="NZ_CP032382.1"/>
</dbReference>
<feature type="transmembrane region" description="Helical" evidence="7">
    <location>
        <begin position="12"/>
        <end position="34"/>
    </location>
</feature>
<dbReference type="KEGG" id="chk:D4L85_08355"/>
<dbReference type="PANTHER" id="PTHR33452">
    <property type="entry name" value="OXIDOREDUCTASE CATD-RELATED"/>
    <property type="match status" value="1"/>
</dbReference>
<evidence type="ECO:0000256" key="3">
    <source>
        <dbReference type="ARBA" id="ARBA00022475"/>
    </source>
</evidence>
<evidence type="ECO:0000256" key="4">
    <source>
        <dbReference type="ARBA" id="ARBA00022692"/>
    </source>
</evidence>
<evidence type="ECO:0000256" key="6">
    <source>
        <dbReference type="ARBA" id="ARBA00023136"/>
    </source>
</evidence>
<dbReference type="OrthoDB" id="8778559at2"/>
<dbReference type="EMBL" id="CP032382">
    <property type="protein sequence ID" value="AYB30588.1"/>
    <property type="molecule type" value="Genomic_DNA"/>
</dbReference>
<reference evidence="9" key="1">
    <citation type="submission" date="2018-09" db="EMBL/GenBank/DDBJ databases">
        <title>Chryseolinea sp. KIS68-18 isolated from soil.</title>
        <authorList>
            <person name="Weon H.-Y."/>
            <person name="Kwon S.-W."/>
            <person name="Lee S.A."/>
        </authorList>
    </citation>
    <scope>NUCLEOTIDE SEQUENCE [LARGE SCALE GENOMIC DNA]</scope>
    <source>
        <strain evidence="9">KIS68-18</strain>
    </source>
</reference>